<sequence length="876" mass="93556">MRTISRSLTLLAPVLALLVVAGSARSANEGGVLLLHTDDTVSYTEADAVGFYAESGLACPGVYEYNPQVAICSDCEGHMLALNPTSGRGSAPVVWWALLAFPRDGTRDVRAVSLGHQWTGDLVVLDWGINAGMLDVPDPSWPYESGAGLGLAWRGSQTSRLTELYWMAGYVDEGEATLELIPHPGQGGGIADSRGRITPIQDYGRLGFGGEEGWNPTPFSETFGSCCLGSGECVLVTAEQCGELAGDFTVSACDPDPCTPSAAVFAVEEMSPVMDIDLKAETEHLIRIRNDGTAPLQVRFSLDPGPLPSIDADFRGRVRYDLEVPYLRSLMGADVLMPRRWWVPQSSFDDHPNCDTMEERIMPWLRNGNGIVLTVDQSLDQALLGSLGIDGLEILSTFGGSEHTTDVADHPAMRGVHGLDLPERAVTIGGVGEGTTWEPLVRDSAGNVVLAATRFGLGRVILTTFRFEDALVNPLVRWLSGTDRGVFTHAQLVIPPGEIGETQLVLTPYLLFDGIFDLAVEVATNDPSQPTVRIPLQLDVHMGDDGLLISDGVVAMGEVTRLRAREASLEIVNQSIDDRSLVSVESSDPRISLTWSDEVLRPGDSTSLDLRFYSEEVGFFDAQIVTTSNIGFERHILVRGEVVEEPKLELSESAVVLHGVPGRDVYSGSLSIRNAATDPRAVLRYHIDSSPEESEADATSPGPCGLHRVVQPSDGSLAAGETVSIRVFASVDAGSRGTDCSIRLRTNDPSNEVVDIPLVFSGGAGRNDGAEAGTDGDGSIGSSPVTETAIRIRNGSPSRGTVSFALDIPDVSGTARLDVHDASGRRVWSSSALTGRGTHFAEWTGQSVDGSAAAGVYWAVLRTPSGTARQRIVLVR</sequence>
<comment type="caution">
    <text evidence="3">The sequence shown here is derived from an EMBL/GenBank/DDBJ whole genome shotgun (WGS) entry which is preliminary data.</text>
</comment>
<keyword evidence="2" id="KW-0732">Signal</keyword>
<evidence type="ECO:0008006" key="5">
    <source>
        <dbReference type="Google" id="ProtNLM"/>
    </source>
</evidence>
<proteinExistence type="predicted"/>
<name>A0A956NC36_UNCEI</name>
<dbReference type="AlphaFoldDB" id="A0A956NC36"/>
<reference evidence="3" key="2">
    <citation type="journal article" date="2021" name="Microbiome">
        <title>Successional dynamics and alternative stable states in a saline activated sludge microbial community over 9 years.</title>
        <authorList>
            <person name="Wang Y."/>
            <person name="Ye J."/>
            <person name="Ju F."/>
            <person name="Liu L."/>
            <person name="Boyd J.A."/>
            <person name="Deng Y."/>
            <person name="Parks D.H."/>
            <person name="Jiang X."/>
            <person name="Yin X."/>
            <person name="Woodcroft B.J."/>
            <person name="Tyson G.W."/>
            <person name="Hugenholtz P."/>
            <person name="Polz M.F."/>
            <person name="Zhang T."/>
        </authorList>
    </citation>
    <scope>NUCLEOTIDE SEQUENCE</scope>
    <source>
        <strain evidence="3">HKST-UBA02</strain>
    </source>
</reference>
<protein>
    <recommendedName>
        <fullName evidence="5">FlgD Ig-like domain-containing protein</fullName>
    </recommendedName>
</protein>
<accession>A0A956NC36</accession>
<feature type="chain" id="PRO_5038097839" description="FlgD Ig-like domain-containing protein" evidence="2">
    <location>
        <begin position="27"/>
        <end position="876"/>
    </location>
</feature>
<evidence type="ECO:0000256" key="1">
    <source>
        <dbReference type="SAM" id="MobiDB-lite"/>
    </source>
</evidence>
<evidence type="ECO:0000256" key="2">
    <source>
        <dbReference type="SAM" id="SignalP"/>
    </source>
</evidence>
<reference evidence="3" key="1">
    <citation type="submission" date="2020-04" db="EMBL/GenBank/DDBJ databases">
        <authorList>
            <person name="Zhang T."/>
        </authorList>
    </citation>
    <scope>NUCLEOTIDE SEQUENCE</scope>
    <source>
        <strain evidence="3">HKST-UBA02</strain>
    </source>
</reference>
<evidence type="ECO:0000313" key="3">
    <source>
        <dbReference type="EMBL" id="MCA9756422.1"/>
    </source>
</evidence>
<dbReference type="EMBL" id="JAGQHS010000052">
    <property type="protein sequence ID" value="MCA9756422.1"/>
    <property type="molecule type" value="Genomic_DNA"/>
</dbReference>
<feature type="signal peptide" evidence="2">
    <location>
        <begin position="1"/>
        <end position="26"/>
    </location>
</feature>
<dbReference type="Proteomes" id="UP000739538">
    <property type="component" value="Unassembled WGS sequence"/>
</dbReference>
<organism evidence="3 4">
    <name type="scientific">Eiseniibacteriota bacterium</name>
    <dbReference type="NCBI Taxonomy" id="2212470"/>
    <lineage>
        <taxon>Bacteria</taxon>
        <taxon>Candidatus Eiseniibacteriota</taxon>
    </lineage>
</organism>
<evidence type="ECO:0000313" key="4">
    <source>
        <dbReference type="Proteomes" id="UP000739538"/>
    </source>
</evidence>
<feature type="region of interest" description="Disordered" evidence="1">
    <location>
        <begin position="764"/>
        <end position="784"/>
    </location>
</feature>
<gene>
    <name evidence="3" type="ORF">KDA27_11525</name>
</gene>